<accession>A0A426YB68</accession>
<dbReference type="Gene3D" id="3.30.300.130">
    <property type="entry name" value="Fe-S cluster assembly (FSCA)"/>
    <property type="match status" value="1"/>
</dbReference>
<sequence length="222" mass="24222">CSFFKPLPVDLPSQHSLPYPGAVLTVVVPTFPRLTLDDVLTLHPVLVIGANSLKAHRLSSTLRCSSSVRAHRRFVRPPSLPRASSVEGAVSLHRFASVPFHFGTDIVSCGFVRDLFVDEALKEVSFRLELTTPACPIKDMSDNASFKNVSDTLILDQFEQRANEVVGALPWVKKVNVTMSAQPAKPVFAGELPKGLQRISNIVAVSSCKAKNFSTWLLSALT</sequence>
<protein>
    <recommendedName>
        <fullName evidence="1">MIP18 family-like domain-containing protein</fullName>
    </recommendedName>
</protein>
<dbReference type="Proteomes" id="UP000287651">
    <property type="component" value="Unassembled WGS sequence"/>
</dbReference>
<organism evidence="2 3">
    <name type="scientific">Ensete ventricosum</name>
    <name type="common">Abyssinian banana</name>
    <name type="synonym">Musa ensete</name>
    <dbReference type="NCBI Taxonomy" id="4639"/>
    <lineage>
        <taxon>Eukaryota</taxon>
        <taxon>Viridiplantae</taxon>
        <taxon>Streptophyta</taxon>
        <taxon>Embryophyta</taxon>
        <taxon>Tracheophyta</taxon>
        <taxon>Spermatophyta</taxon>
        <taxon>Magnoliopsida</taxon>
        <taxon>Liliopsida</taxon>
        <taxon>Zingiberales</taxon>
        <taxon>Musaceae</taxon>
        <taxon>Ensete</taxon>
    </lineage>
</organism>
<dbReference type="AlphaFoldDB" id="A0A426YB68"/>
<evidence type="ECO:0000313" key="3">
    <source>
        <dbReference type="Proteomes" id="UP000287651"/>
    </source>
</evidence>
<feature type="non-terminal residue" evidence="2">
    <location>
        <position position="1"/>
    </location>
</feature>
<dbReference type="EMBL" id="AMZH03013606">
    <property type="protein sequence ID" value="RRT48981.1"/>
    <property type="molecule type" value="Genomic_DNA"/>
</dbReference>
<comment type="caution">
    <text evidence="2">The sequence shown here is derived from an EMBL/GenBank/DDBJ whole genome shotgun (WGS) entry which is preliminary data.</text>
</comment>
<feature type="domain" description="MIP18 family-like" evidence="1">
    <location>
        <begin position="103"/>
        <end position="140"/>
    </location>
</feature>
<dbReference type="InterPro" id="IPR044304">
    <property type="entry name" value="NUBPL-like"/>
</dbReference>
<proteinExistence type="predicted"/>
<dbReference type="GO" id="GO:0016226">
    <property type="term" value="P:iron-sulfur cluster assembly"/>
    <property type="evidence" value="ECO:0007669"/>
    <property type="project" value="InterPro"/>
</dbReference>
<dbReference type="InterPro" id="IPR034904">
    <property type="entry name" value="FSCA_dom_sf"/>
</dbReference>
<dbReference type="InterPro" id="IPR002744">
    <property type="entry name" value="MIP18-like"/>
</dbReference>
<gene>
    <name evidence="2" type="ORF">B296_00040986</name>
</gene>
<dbReference type="PANTHER" id="PTHR42961:SF2">
    <property type="entry name" value="IRON-SULFUR PROTEIN NUBPL"/>
    <property type="match status" value="1"/>
</dbReference>
<dbReference type="Pfam" id="PF01883">
    <property type="entry name" value="FeS_assembly_P"/>
    <property type="match status" value="1"/>
</dbReference>
<dbReference type="PANTHER" id="PTHR42961">
    <property type="entry name" value="IRON-SULFUR PROTEIN NUBPL"/>
    <property type="match status" value="1"/>
</dbReference>
<dbReference type="GO" id="GO:0005524">
    <property type="term" value="F:ATP binding"/>
    <property type="evidence" value="ECO:0007669"/>
    <property type="project" value="InterPro"/>
</dbReference>
<name>A0A426YB68_ENSVE</name>
<dbReference type="SUPFAM" id="SSF117916">
    <property type="entry name" value="Fe-S cluster assembly (FSCA) domain-like"/>
    <property type="match status" value="1"/>
</dbReference>
<evidence type="ECO:0000313" key="2">
    <source>
        <dbReference type="EMBL" id="RRT48981.1"/>
    </source>
</evidence>
<dbReference type="GO" id="GO:0051539">
    <property type="term" value="F:4 iron, 4 sulfur cluster binding"/>
    <property type="evidence" value="ECO:0007669"/>
    <property type="project" value="TreeGrafter"/>
</dbReference>
<evidence type="ECO:0000259" key="1">
    <source>
        <dbReference type="Pfam" id="PF01883"/>
    </source>
</evidence>
<reference evidence="2 3" key="1">
    <citation type="journal article" date="2014" name="Agronomy (Basel)">
        <title>A Draft Genome Sequence for Ensete ventricosum, the Drought-Tolerant Tree Against Hunger.</title>
        <authorList>
            <person name="Harrison J."/>
            <person name="Moore K.A."/>
            <person name="Paszkiewicz K."/>
            <person name="Jones T."/>
            <person name="Grant M."/>
            <person name="Ambacheew D."/>
            <person name="Muzemil S."/>
            <person name="Studholme D.J."/>
        </authorList>
    </citation>
    <scope>NUCLEOTIDE SEQUENCE [LARGE SCALE GENOMIC DNA]</scope>
</reference>
<dbReference type="GO" id="GO:0009570">
    <property type="term" value="C:chloroplast stroma"/>
    <property type="evidence" value="ECO:0007669"/>
    <property type="project" value="TreeGrafter"/>
</dbReference>